<evidence type="ECO:0000256" key="2">
    <source>
        <dbReference type="SAM" id="Phobius"/>
    </source>
</evidence>
<feature type="region of interest" description="Disordered" evidence="1">
    <location>
        <begin position="1"/>
        <end position="43"/>
    </location>
</feature>
<dbReference type="KEGG" id="aqu:109583363"/>
<evidence type="ECO:0000313" key="4">
    <source>
        <dbReference type="Proteomes" id="UP000007879"/>
    </source>
</evidence>
<dbReference type="Proteomes" id="UP000007879">
    <property type="component" value="Unassembled WGS sequence"/>
</dbReference>
<keyword evidence="2" id="KW-0812">Transmembrane</keyword>
<feature type="transmembrane region" description="Helical" evidence="2">
    <location>
        <begin position="48"/>
        <end position="69"/>
    </location>
</feature>
<dbReference type="GeneID" id="109583363"/>
<keyword evidence="2" id="KW-0472">Membrane</keyword>
<sequence length="105" mass="11045">MDASRTGSIHPNPTITHVDGDDPTTDPNNPDIITSPTPPTTGTSDIKGIFGIIGVIISIPGVVVIALAVRKICRKISKQKDNNRSNSSVSVTVTNSSNINLKIIN</sequence>
<name>A0AAN0JC08_AMPQE</name>
<proteinExistence type="predicted"/>
<organism evidence="3 4">
    <name type="scientific">Amphimedon queenslandica</name>
    <name type="common">Sponge</name>
    <dbReference type="NCBI Taxonomy" id="400682"/>
    <lineage>
        <taxon>Eukaryota</taxon>
        <taxon>Metazoa</taxon>
        <taxon>Porifera</taxon>
        <taxon>Demospongiae</taxon>
        <taxon>Heteroscleromorpha</taxon>
        <taxon>Haplosclerida</taxon>
        <taxon>Niphatidae</taxon>
        <taxon>Amphimedon</taxon>
    </lineage>
</organism>
<dbReference type="AlphaFoldDB" id="A0AAN0JC08"/>
<keyword evidence="4" id="KW-1185">Reference proteome</keyword>
<dbReference type="EnsemblMetazoa" id="XM_019998674.1">
    <property type="protein sequence ID" value="XP_019854233.1"/>
    <property type="gene ID" value="LOC109583363"/>
</dbReference>
<feature type="compositionally biased region" description="Polar residues" evidence="1">
    <location>
        <begin position="1"/>
        <end position="15"/>
    </location>
</feature>
<keyword evidence="2" id="KW-1133">Transmembrane helix</keyword>
<accession>A0AAN0JC08</accession>
<dbReference type="RefSeq" id="XP_019854233.1">
    <property type="nucleotide sequence ID" value="XM_019998674.1"/>
</dbReference>
<feature type="compositionally biased region" description="Low complexity" evidence="1">
    <location>
        <begin position="25"/>
        <end position="43"/>
    </location>
</feature>
<reference evidence="3" key="2">
    <citation type="submission" date="2024-06" db="UniProtKB">
        <authorList>
            <consortium name="EnsemblMetazoa"/>
        </authorList>
    </citation>
    <scope>IDENTIFICATION</scope>
</reference>
<protein>
    <submittedName>
        <fullName evidence="3">Uncharacterized protein</fullName>
    </submittedName>
</protein>
<evidence type="ECO:0000313" key="3">
    <source>
        <dbReference type="EnsemblMetazoa" id="XP_019854233.1"/>
    </source>
</evidence>
<reference evidence="4" key="1">
    <citation type="journal article" date="2010" name="Nature">
        <title>The Amphimedon queenslandica genome and the evolution of animal complexity.</title>
        <authorList>
            <person name="Srivastava M."/>
            <person name="Simakov O."/>
            <person name="Chapman J."/>
            <person name="Fahey B."/>
            <person name="Gauthier M.E."/>
            <person name="Mitros T."/>
            <person name="Richards G.S."/>
            <person name="Conaco C."/>
            <person name="Dacre M."/>
            <person name="Hellsten U."/>
            <person name="Larroux C."/>
            <person name="Putnam N.H."/>
            <person name="Stanke M."/>
            <person name="Adamska M."/>
            <person name="Darling A."/>
            <person name="Degnan S.M."/>
            <person name="Oakley T.H."/>
            <person name="Plachetzki D.C."/>
            <person name="Zhai Y."/>
            <person name="Adamski M."/>
            <person name="Calcino A."/>
            <person name="Cummins S.F."/>
            <person name="Goodstein D.M."/>
            <person name="Harris C."/>
            <person name="Jackson D.J."/>
            <person name="Leys S.P."/>
            <person name="Shu S."/>
            <person name="Woodcroft B.J."/>
            <person name="Vervoort M."/>
            <person name="Kosik K.S."/>
            <person name="Manning G."/>
            <person name="Degnan B.M."/>
            <person name="Rokhsar D.S."/>
        </authorList>
    </citation>
    <scope>NUCLEOTIDE SEQUENCE [LARGE SCALE GENOMIC DNA]</scope>
</reference>
<evidence type="ECO:0000256" key="1">
    <source>
        <dbReference type="SAM" id="MobiDB-lite"/>
    </source>
</evidence>